<name>A0A0F9J7L2_9ZZZZ</name>
<sequence>MSEYVCFLITVLMESDSLVTCALKVKSDDLSEDCIGYPMEEENKATLWDLLPPHVQSIGKIVEVKEIFEVHVV</sequence>
<comment type="caution">
    <text evidence="1">The sequence shown here is derived from an EMBL/GenBank/DDBJ whole genome shotgun (WGS) entry which is preliminary data.</text>
</comment>
<organism evidence="1">
    <name type="scientific">marine sediment metagenome</name>
    <dbReference type="NCBI Taxonomy" id="412755"/>
    <lineage>
        <taxon>unclassified sequences</taxon>
        <taxon>metagenomes</taxon>
        <taxon>ecological metagenomes</taxon>
    </lineage>
</organism>
<dbReference type="EMBL" id="LAZR01017088">
    <property type="protein sequence ID" value="KKM01836.1"/>
    <property type="molecule type" value="Genomic_DNA"/>
</dbReference>
<evidence type="ECO:0000313" key="1">
    <source>
        <dbReference type="EMBL" id="KKM01836.1"/>
    </source>
</evidence>
<accession>A0A0F9J7L2</accession>
<protein>
    <submittedName>
        <fullName evidence="1">Uncharacterized protein</fullName>
    </submittedName>
</protein>
<dbReference type="AlphaFoldDB" id="A0A0F9J7L2"/>
<reference evidence="1" key="1">
    <citation type="journal article" date="2015" name="Nature">
        <title>Complex archaea that bridge the gap between prokaryotes and eukaryotes.</title>
        <authorList>
            <person name="Spang A."/>
            <person name="Saw J.H."/>
            <person name="Jorgensen S.L."/>
            <person name="Zaremba-Niedzwiedzka K."/>
            <person name="Martijn J."/>
            <person name="Lind A.E."/>
            <person name="van Eijk R."/>
            <person name="Schleper C."/>
            <person name="Guy L."/>
            <person name="Ettema T.J."/>
        </authorList>
    </citation>
    <scope>NUCLEOTIDE SEQUENCE</scope>
</reference>
<gene>
    <name evidence="1" type="ORF">LCGC14_1790470</name>
</gene>
<proteinExistence type="predicted"/>